<dbReference type="AlphaFoldDB" id="A0AAU6SBJ0"/>
<dbReference type="PANTHER" id="PTHR42978:SF2">
    <property type="entry name" value="102 KBASES UNSTABLE REGION: FROM 1 TO 119443"/>
    <property type="match status" value="1"/>
</dbReference>
<evidence type="ECO:0000256" key="3">
    <source>
        <dbReference type="ARBA" id="ARBA00022723"/>
    </source>
</evidence>
<name>A0AAU6SBJ0_9MICO</name>
<evidence type="ECO:0000256" key="2">
    <source>
        <dbReference type="ARBA" id="ARBA00007749"/>
    </source>
</evidence>
<dbReference type="GO" id="GO:0016787">
    <property type="term" value="F:hydrolase activity"/>
    <property type="evidence" value="ECO:0007669"/>
    <property type="project" value="UniProtKB-KW"/>
</dbReference>
<dbReference type="SMART" id="SM00849">
    <property type="entry name" value="Lactamase_B"/>
    <property type="match status" value="1"/>
</dbReference>
<evidence type="ECO:0000256" key="1">
    <source>
        <dbReference type="ARBA" id="ARBA00001947"/>
    </source>
</evidence>
<dbReference type="CDD" id="cd07729">
    <property type="entry name" value="AHL_lactonase_MBL-fold"/>
    <property type="match status" value="1"/>
</dbReference>
<dbReference type="InterPro" id="IPR036866">
    <property type="entry name" value="RibonucZ/Hydroxyglut_hydro"/>
</dbReference>
<evidence type="ECO:0000259" key="6">
    <source>
        <dbReference type="SMART" id="SM00849"/>
    </source>
</evidence>
<reference evidence="7" key="1">
    <citation type="submission" date="2024-04" db="EMBL/GenBank/DDBJ databases">
        <authorList>
            <person name="Roder T."/>
            <person name="Oberhansli S."/>
            <person name="Kreuzer M."/>
        </authorList>
    </citation>
    <scope>NUCLEOTIDE SEQUENCE</scope>
    <source>
        <strain evidence="7">LWS13-1.2</strain>
    </source>
</reference>
<organism evidence="7">
    <name type="scientific">Microbacterium sp. LWS13-1.2</name>
    <dbReference type="NCBI Taxonomy" id="3135264"/>
    <lineage>
        <taxon>Bacteria</taxon>
        <taxon>Bacillati</taxon>
        <taxon>Actinomycetota</taxon>
        <taxon>Actinomycetes</taxon>
        <taxon>Micrococcales</taxon>
        <taxon>Microbacteriaceae</taxon>
        <taxon>Microbacterium</taxon>
    </lineage>
</organism>
<dbReference type="InterPro" id="IPR001279">
    <property type="entry name" value="Metallo-B-lactamas"/>
</dbReference>
<dbReference type="Pfam" id="PF00753">
    <property type="entry name" value="Lactamase_B"/>
    <property type="match status" value="1"/>
</dbReference>
<sequence length="299" mass="33793">MSERKTDYSIYSLEFCQGDVPGDFMGGVIMHSNEGAQRASMLYTLIIGGEVGGKQHVALVDCGFRNDYWLDRFPFTKWESPEEVLARVDLRPEDIEVILVSHMHFDHMGNFEAFPNAQLYVQLDEYVGWSQAVETANQLPSEAERAWIFSSFDPTDLTRAAKGIADGRIRFVKGDQELLPGVTARLARDSHTFGSQWFKVETQNGPYVIAGDIVYLYENVETMWVPGYGQGNSFNLINLYKTFRDELKGETSRIIPGHDQEIKRRYTSWVAESGNSVTEVNLRAIDASRAPKNDGTLLL</sequence>
<protein>
    <submittedName>
        <fullName evidence="7">N-acyl homoserine lactonase family protein</fullName>
    </submittedName>
</protein>
<evidence type="ECO:0000256" key="5">
    <source>
        <dbReference type="ARBA" id="ARBA00022833"/>
    </source>
</evidence>
<dbReference type="InterPro" id="IPR051013">
    <property type="entry name" value="MBL_superfamily_lactonases"/>
</dbReference>
<proteinExistence type="inferred from homology"/>
<keyword evidence="3" id="KW-0479">Metal-binding</keyword>
<comment type="cofactor">
    <cofactor evidence="1">
        <name>Zn(2+)</name>
        <dbReference type="ChEBI" id="CHEBI:29105"/>
    </cofactor>
</comment>
<dbReference type="EMBL" id="CP151632">
    <property type="protein sequence ID" value="WZO34236.1"/>
    <property type="molecule type" value="Genomic_DNA"/>
</dbReference>
<dbReference type="SUPFAM" id="SSF56281">
    <property type="entry name" value="Metallo-hydrolase/oxidoreductase"/>
    <property type="match status" value="1"/>
</dbReference>
<evidence type="ECO:0000256" key="4">
    <source>
        <dbReference type="ARBA" id="ARBA00022801"/>
    </source>
</evidence>
<accession>A0AAU6SBJ0</accession>
<gene>
    <name evidence="7" type="ORF">MRBLWS13_001889</name>
</gene>
<dbReference type="GO" id="GO:0046872">
    <property type="term" value="F:metal ion binding"/>
    <property type="evidence" value="ECO:0007669"/>
    <property type="project" value="UniProtKB-KW"/>
</dbReference>
<dbReference type="Gene3D" id="3.60.15.10">
    <property type="entry name" value="Ribonuclease Z/Hydroxyacylglutathione hydrolase-like"/>
    <property type="match status" value="1"/>
</dbReference>
<evidence type="ECO:0000313" key="7">
    <source>
        <dbReference type="EMBL" id="WZO34236.1"/>
    </source>
</evidence>
<dbReference type="PANTHER" id="PTHR42978">
    <property type="entry name" value="QUORUM-QUENCHING LACTONASE YTNP-RELATED-RELATED"/>
    <property type="match status" value="1"/>
</dbReference>
<dbReference type="RefSeq" id="WP_349428789.1">
    <property type="nucleotide sequence ID" value="NZ_CP151632.1"/>
</dbReference>
<comment type="similarity">
    <text evidence="2">Belongs to the metallo-beta-lactamase superfamily.</text>
</comment>
<keyword evidence="4" id="KW-0378">Hydrolase</keyword>
<keyword evidence="5" id="KW-0862">Zinc</keyword>
<feature type="domain" description="Metallo-beta-lactamase" evidence="6">
    <location>
        <begin position="41"/>
        <end position="258"/>
    </location>
</feature>